<dbReference type="AlphaFoldDB" id="A0A6C7TL15"/>
<dbReference type="EMBL" id="AAKFQD010000017">
    <property type="protein sequence ID" value="ECR3230011.1"/>
    <property type="molecule type" value="Genomic_DNA"/>
</dbReference>
<sequence length="340" mass="41034">MKKENYIIRLCRIDEYDKLINFLKNHWKENHIFVQSKEVLDFQHLDEEKQVYNFIVAHNEITKEFDAVLGFIPTSQYDKNLSPNRDFWGAIWKVKETAKKTGIGLGVFVYFVNYYNPNSFAAIGISDVAARVYKAYKYKLGELLHFYIQNLQKKDFRIAYFYKNNTIVHNQRLDISFKKINRFTDIPINIIYPYKSINYIKKRYQQHPTYRYYFMGIYENEICKGVFIFRKIEANNAICLRIVDYLGNFIPNCYYQFQKLLYKFNAEYIDFLCYYHQPEEIIQMGFSLKKQEDKNIIPNYFEPFEKKNISIKFAYKTKVNNYAIFKGDSDQDRPNIIKKE</sequence>
<comment type="caution">
    <text evidence="1">The sequence shown here is derived from an EMBL/GenBank/DDBJ whole genome shotgun (WGS) entry which is preliminary data.</text>
</comment>
<protein>
    <recommendedName>
        <fullName evidence="2">GNAT family N-acetyltransferase</fullName>
    </recommendedName>
</protein>
<organism evidence="1">
    <name type="scientific">Campylobacter coli</name>
    <dbReference type="NCBI Taxonomy" id="195"/>
    <lineage>
        <taxon>Bacteria</taxon>
        <taxon>Pseudomonadati</taxon>
        <taxon>Campylobacterota</taxon>
        <taxon>Epsilonproteobacteria</taxon>
        <taxon>Campylobacterales</taxon>
        <taxon>Campylobacteraceae</taxon>
        <taxon>Campylobacter</taxon>
    </lineage>
</organism>
<accession>A0A6C7TL15</accession>
<proteinExistence type="predicted"/>
<reference evidence="1" key="1">
    <citation type="submission" date="2019-09" db="EMBL/GenBank/DDBJ databases">
        <authorList>
            <person name="Ashton P.M."/>
            <person name="Dallman T."/>
            <person name="Nair S."/>
            <person name="De Pinna E."/>
            <person name="Peters T."/>
            <person name="Grant K."/>
        </authorList>
    </citation>
    <scope>NUCLEOTIDE SEQUENCE</scope>
    <source>
        <strain evidence="1">149183</strain>
    </source>
</reference>
<name>A0A6C7TL15_CAMCO</name>
<evidence type="ECO:0000313" key="1">
    <source>
        <dbReference type="EMBL" id="ECR3230011.1"/>
    </source>
</evidence>
<gene>
    <name evidence="1" type="ORF">F1P34_03795</name>
</gene>
<evidence type="ECO:0008006" key="2">
    <source>
        <dbReference type="Google" id="ProtNLM"/>
    </source>
</evidence>